<proteinExistence type="predicted"/>
<dbReference type="Gene3D" id="1.10.8.80">
    <property type="entry name" value="Magnesium chelatase subunit I, C-Terminal domain"/>
    <property type="match status" value="1"/>
</dbReference>
<sequence length="306" mass="32760">MAILPYSRVVGQHDLKLALELNFVSPSIGGVLITGAPGTAKSTVVRAFSLMTQGRLPVTLTIDATDDRVLGGWELGDLLEGRTRRKRGLLETADDDGLLYVDEVNLLNDHVVNIILDVASTGVLSVQREGIDTVRKVRFGLVGTMNPEEGLLRPQLLDRFGLMAVATALDEAERRAMLHAVLRFDEELARPGAAPSGAPGRDEDEATRARLLAARAALFDVDVPEAAVDRAVATATALRAVGHRGEVVMIQAARARAALLGDPAVRPAHLRAVARFALRHRKPESAQGGAAEWSAEDEAILDDLLS</sequence>
<keyword evidence="3" id="KW-1185">Reference proteome</keyword>
<evidence type="ECO:0000259" key="1">
    <source>
        <dbReference type="SMART" id="SM00382"/>
    </source>
</evidence>
<dbReference type="CDD" id="cd00009">
    <property type="entry name" value="AAA"/>
    <property type="match status" value="1"/>
</dbReference>
<dbReference type="EMBL" id="JAATEJ010000035">
    <property type="protein sequence ID" value="NJP47826.1"/>
    <property type="molecule type" value="Genomic_DNA"/>
</dbReference>
<dbReference type="InterPro" id="IPR041628">
    <property type="entry name" value="ChlI/MoxR_AAA_lid"/>
</dbReference>
<name>A0ABX0ZXA9_9ACTN</name>
<comment type="caution">
    <text evidence="2">The sequence shown here is derived from an EMBL/GenBank/DDBJ whole genome shotgun (WGS) entry which is preliminary data.</text>
</comment>
<dbReference type="InterPro" id="IPR011704">
    <property type="entry name" value="ATPase_dyneun-rel_AAA"/>
</dbReference>
<evidence type="ECO:0000313" key="3">
    <source>
        <dbReference type="Proteomes" id="UP000734511"/>
    </source>
</evidence>
<evidence type="ECO:0000313" key="2">
    <source>
        <dbReference type="EMBL" id="NJP47826.1"/>
    </source>
</evidence>
<dbReference type="Proteomes" id="UP000734511">
    <property type="component" value="Unassembled WGS sequence"/>
</dbReference>
<dbReference type="SUPFAM" id="SSF52540">
    <property type="entry name" value="P-loop containing nucleoside triphosphate hydrolases"/>
    <property type="match status" value="1"/>
</dbReference>
<dbReference type="Pfam" id="PF07728">
    <property type="entry name" value="AAA_5"/>
    <property type="match status" value="1"/>
</dbReference>
<dbReference type="InterPro" id="IPR027417">
    <property type="entry name" value="P-loop_NTPase"/>
</dbReference>
<reference evidence="2 3" key="1">
    <citation type="submission" date="2020-03" db="EMBL/GenBank/DDBJ databases">
        <title>WGS of actinomycetes isolated from Thailand.</title>
        <authorList>
            <person name="Thawai C."/>
        </authorList>
    </citation>
    <scope>NUCLEOTIDE SEQUENCE [LARGE SCALE GENOMIC DNA]</scope>
    <source>
        <strain evidence="2 3">PRB2-1</strain>
    </source>
</reference>
<dbReference type="Pfam" id="PF17863">
    <property type="entry name" value="AAA_lid_2"/>
    <property type="match status" value="1"/>
</dbReference>
<dbReference type="SMART" id="SM00382">
    <property type="entry name" value="AAA"/>
    <property type="match status" value="1"/>
</dbReference>
<dbReference type="InterPro" id="IPR052989">
    <property type="entry name" value="Mg-chelatase_DI-like"/>
</dbReference>
<dbReference type="InterPro" id="IPR003593">
    <property type="entry name" value="AAA+_ATPase"/>
</dbReference>
<gene>
    <name evidence="2" type="ORF">HCN08_31140</name>
</gene>
<accession>A0ABX0ZXA9</accession>
<dbReference type="PANTHER" id="PTHR35023">
    <property type="entry name" value="CHELATASE-RELATED"/>
    <property type="match status" value="1"/>
</dbReference>
<dbReference type="Gene3D" id="3.40.50.300">
    <property type="entry name" value="P-loop containing nucleotide triphosphate hydrolases"/>
    <property type="match status" value="1"/>
</dbReference>
<feature type="domain" description="AAA+ ATPase" evidence="1">
    <location>
        <begin position="27"/>
        <end position="170"/>
    </location>
</feature>
<protein>
    <submittedName>
        <fullName evidence="2">AAA domain-containing protein</fullName>
    </submittedName>
</protein>
<dbReference type="PANTHER" id="PTHR35023:SF1">
    <property type="entry name" value="MG-PROTOPORPHYRIN IX CHELATASE"/>
    <property type="match status" value="1"/>
</dbReference>
<organism evidence="2 3">
    <name type="scientific">Actinacidiphila epipremni</name>
    <dbReference type="NCBI Taxonomy" id="2053013"/>
    <lineage>
        <taxon>Bacteria</taxon>
        <taxon>Bacillati</taxon>
        <taxon>Actinomycetota</taxon>
        <taxon>Actinomycetes</taxon>
        <taxon>Kitasatosporales</taxon>
        <taxon>Streptomycetaceae</taxon>
        <taxon>Actinacidiphila</taxon>
    </lineage>
</organism>